<evidence type="ECO:0000256" key="8">
    <source>
        <dbReference type="SAM" id="MobiDB-lite"/>
    </source>
</evidence>
<keyword evidence="11" id="KW-1185">Reference proteome</keyword>
<evidence type="ECO:0000256" key="2">
    <source>
        <dbReference type="ARBA" id="ARBA00008963"/>
    </source>
</evidence>
<dbReference type="OrthoDB" id="1675975at2759"/>
<dbReference type="GO" id="GO:1902025">
    <property type="term" value="P:nitrate import"/>
    <property type="evidence" value="ECO:0007669"/>
    <property type="project" value="TreeGrafter"/>
</dbReference>
<dbReference type="GO" id="GO:0005179">
    <property type="term" value="F:hormone activity"/>
    <property type="evidence" value="ECO:0007669"/>
    <property type="project" value="UniProtKB-KW"/>
</dbReference>
<keyword evidence="7" id="KW-0379">Hydroxylation</keyword>
<feature type="transmembrane region" description="Helical" evidence="9">
    <location>
        <begin position="6"/>
        <end position="24"/>
    </location>
</feature>
<gene>
    <name evidence="10" type="ORF">SHERM_28059</name>
</gene>
<evidence type="ECO:0000256" key="6">
    <source>
        <dbReference type="ARBA" id="ARBA00022729"/>
    </source>
</evidence>
<keyword evidence="9" id="KW-0812">Transmembrane</keyword>
<comment type="similarity">
    <text evidence="2">Belongs to the C-terminally encoded plant signaling peptide (CEP) family.</text>
</comment>
<dbReference type="PANTHER" id="PTHR33348:SF39">
    <property type="entry name" value="PRECURSOR OF CEP5"/>
    <property type="match status" value="1"/>
</dbReference>
<evidence type="ECO:0000313" key="10">
    <source>
        <dbReference type="EMBL" id="CAA0832785.1"/>
    </source>
</evidence>
<evidence type="ECO:0000256" key="9">
    <source>
        <dbReference type="SAM" id="Phobius"/>
    </source>
</evidence>
<sequence length="111" mass="11852">MAKTFVYLVLVFIILSNNVFHITGRNLRVGKDSNSGQGKYVTTFPSPDESGGHKVTPDQEHSNAFWLGSSPGLGHSSEGKSVKVDEENVNAFRSTNPGPSPGIGHSIINGQ</sequence>
<dbReference type="Proteomes" id="UP001153555">
    <property type="component" value="Unassembled WGS sequence"/>
</dbReference>
<dbReference type="AlphaFoldDB" id="A0A9N7NPA1"/>
<keyword evidence="6" id="KW-0732">Signal</keyword>
<proteinExistence type="inferred from homology"/>
<dbReference type="GO" id="GO:0048364">
    <property type="term" value="P:root development"/>
    <property type="evidence" value="ECO:0007669"/>
    <property type="project" value="InterPro"/>
</dbReference>
<feature type="region of interest" description="Disordered" evidence="8">
    <location>
        <begin position="92"/>
        <end position="111"/>
    </location>
</feature>
<dbReference type="EMBL" id="CACSLK010027837">
    <property type="protein sequence ID" value="CAA0832785.1"/>
    <property type="molecule type" value="Genomic_DNA"/>
</dbReference>
<keyword evidence="9" id="KW-1133">Transmembrane helix</keyword>
<dbReference type="GO" id="GO:1901371">
    <property type="term" value="P:regulation of leaf morphogenesis"/>
    <property type="evidence" value="ECO:0007669"/>
    <property type="project" value="TreeGrafter"/>
</dbReference>
<evidence type="ECO:0000256" key="3">
    <source>
        <dbReference type="ARBA" id="ARBA00022523"/>
    </source>
</evidence>
<reference evidence="10" key="1">
    <citation type="submission" date="2019-12" db="EMBL/GenBank/DDBJ databases">
        <authorList>
            <person name="Scholes J."/>
        </authorList>
    </citation>
    <scope>NUCLEOTIDE SEQUENCE</scope>
</reference>
<comment type="subcellular location">
    <subcellularLocation>
        <location evidence="1">Secreted</location>
        <location evidence="1">Extracellular space</location>
        <location evidence="1">Apoplast</location>
    </subcellularLocation>
</comment>
<feature type="region of interest" description="Disordered" evidence="8">
    <location>
        <begin position="31"/>
        <end position="60"/>
    </location>
</feature>
<evidence type="ECO:0000256" key="4">
    <source>
        <dbReference type="ARBA" id="ARBA00022525"/>
    </source>
</evidence>
<accession>A0A9N7NPA1</accession>
<keyword evidence="3" id="KW-0052">Apoplast</keyword>
<dbReference type="GO" id="GO:0006995">
    <property type="term" value="P:cellular response to nitrogen starvation"/>
    <property type="evidence" value="ECO:0007669"/>
    <property type="project" value="UniProtKB-ARBA"/>
</dbReference>
<organism evidence="10 11">
    <name type="scientific">Striga hermonthica</name>
    <name type="common">Purple witchweed</name>
    <name type="synonym">Buchnera hermonthica</name>
    <dbReference type="NCBI Taxonomy" id="68872"/>
    <lineage>
        <taxon>Eukaryota</taxon>
        <taxon>Viridiplantae</taxon>
        <taxon>Streptophyta</taxon>
        <taxon>Embryophyta</taxon>
        <taxon>Tracheophyta</taxon>
        <taxon>Spermatophyta</taxon>
        <taxon>Magnoliopsida</taxon>
        <taxon>eudicotyledons</taxon>
        <taxon>Gunneridae</taxon>
        <taxon>Pentapetalae</taxon>
        <taxon>asterids</taxon>
        <taxon>lamiids</taxon>
        <taxon>Lamiales</taxon>
        <taxon>Orobanchaceae</taxon>
        <taxon>Buchnereae</taxon>
        <taxon>Striga</taxon>
    </lineage>
</organism>
<feature type="compositionally biased region" description="Basic and acidic residues" evidence="8">
    <location>
        <begin position="50"/>
        <end position="60"/>
    </location>
</feature>
<protein>
    <submittedName>
        <fullName evidence="10">Uncharacterized protein</fullName>
    </submittedName>
</protein>
<dbReference type="GO" id="GO:2000280">
    <property type="term" value="P:regulation of root development"/>
    <property type="evidence" value="ECO:0007669"/>
    <property type="project" value="TreeGrafter"/>
</dbReference>
<keyword evidence="4" id="KW-0964">Secreted</keyword>
<dbReference type="InterPro" id="IPR033250">
    <property type="entry name" value="CEP"/>
</dbReference>
<dbReference type="PANTHER" id="PTHR33348">
    <property type="entry name" value="PRECURSOR OF CEP5"/>
    <property type="match status" value="1"/>
</dbReference>
<evidence type="ECO:0000256" key="7">
    <source>
        <dbReference type="ARBA" id="ARBA00023278"/>
    </source>
</evidence>
<evidence type="ECO:0000256" key="5">
    <source>
        <dbReference type="ARBA" id="ARBA00022702"/>
    </source>
</evidence>
<dbReference type="GO" id="GO:0048046">
    <property type="term" value="C:apoplast"/>
    <property type="evidence" value="ECO:0007669"/>
    <property type="project" value="UniProtKB-SubCell"/>
</dbReference>
<keyword evidence="5" id="KW-0372">Hormone</keyword>
<comment type="caution">
    <text evidence="10">The sequence shown here is derived from an EMBL/GenBank/DDBJ whole genome shotgun (WGS) entry which is preliminary data.</text>
</comment>
<keyword evidence="9" id="KW-0472">Membrane</keyword>
<evidence type="ECO:0000256" key="1">
    <source>
        <dbReference type="ARBA" id="ARBA00004271"/>
    </source>
</evidence>
<name>A0A9N7NPA1_STRHE</name>
<evidence type="ECO:0000313" key="11">
    <source>
        <dbReference type="Proteomes" id="UP001153555"/>
    </source>
</evidence>